<organism evidence="1 2">
    <name type="scientific">Kibdelosporangium phytohabitans</name>
    <dbReference type="NCBI Taxonomy" id="860235"/>
    <lineage>
        <taxon>Bacteria</taxon>
        <taxon>Bacillati</taxon>
        <taxon>Actinomycetota</taxon>
        <taxon>Actinomycetes</taxon>
        <taxon>Pseudonocardiales</taxon>
        <taxon>Pseudonocardiaceae</taxon>
        <taxon>Kibdelosporangium</taxon>
    </lineage>
</organism>
<evidence type="ECO:0008006" key="3">
    <source>
        <dbReference type="Google" id="ProtNLM"/>
    </source>
</evidence>
<dbReference type="Proteomes" id="UP000063699">
    <property type="component" value="Chromosome"/>
</dbReference>
<name>A0A0N9IF41_9PSEU</name>
<evidence type="ECO:0000313" key="2">
    <source>
        <dbReference type="Proteomes" id="UP000063699"/>
    </source>
</evidence>
<dbReference type="AlphaFoldDB" id="A0A0N9IF41"/>
<dbReference type="InterPro" id="IPR011051">
    <property type="entry name" value="RmlC_Cupin_sf"/>
</dbReference>
<proteinExistence type="predicted"/>
<keyword evidence="2" id="KW-1185">Reference proteome</keyword>
<gene>
    <name evidence="1" type="ORF">AOZ06_46935</name>
</gene>
<reference evidence="1 2" key="1">
    <citation type="submission" date="2015-07" db="EMBL/GenBank/DDBJ databases">
        <title>Genome sequencing of Kibdelosporangium phytohabitans.</title>
        <authorList>
            <person name="Qin S."/>
            <person name="Xing K."/>
        </authorList>
    </citation>
    <scope>NUCLEOTIDE SEQUENCE [LARGE SCALE GENOMIC DNA]</scope>
    <source>
        <strain evidence="1 2">KLBMP1111</strain>
    </source>
</reference>
<dbReference type="KEGG" id="kphy:AOZ06_46935"/>
<protein>
    <recommendedName>
        <fullName evidence="3">JmjC domain-containing protein</fullName>
    </recommendedName>
</protein>
<sequence>MSGMTLYCTLSEAIKNGRTDQVSEWATGVLDEVASGRGETAAIRHPLGFLCLPVHRQGDEGVCVHLWGPLWHTSLTTLPTHCHSWELLSCVLTGELHNQVISVIDDNAAPTHRVFEVHSSADGDEIRPTARRVRHETASVDVYRSGDCYELPAGVFHQTVVPDLTELVVTVALGLTNPNAVDLSLADLDMSTHRVRRRKCDRGETIAAASIAHQAIAAGVPLTGHQ</sequence>
<dbReference type="SUPFAM" id="SSF51182">
    <property type="entry name" value="RmlC-like cupins"/>
    <property type="match status" value="1"/>
</dbReference>
<dbReference type="EMBL" id="CP012752">
    <property type="protein sequence ID" value="ALG13403.1"/>
    <property type="molecule type" value="Genomic_DNA"/>
</dbReference>
<evidence type="ECO:0000313" key="1">
    <source>
        <dbReference type="EMBL" id="ALG13403.1"/>
    </source>
</evidence>
<accession>A0A0N9IF41</accession>